<keyword evidence="3 5" id="KW-0689">Ribosomal protein</keyword>
<reference evidence="9" key="1">
    <citation type="submission" date="2018-05" db="EMBL/GenBank/DDBJ databases">
        <authorList>
            <person name="Li X."/>
        </authorList>
    </citation>
    <scope>NUCLEOTIDE SEQUENCE [LARGE SCALE GENOMIC DNA]</scope>
    <source>
        <strain evidence="9">LX32</strain>
    </source>
</reference>
<dbReference type="InterPro" id="IPR001021">
    <property type="entry name" value="Ribosomal_bL25_long"/>
</dbReference>
<dbReference type="GO" id="GO:0003735">
    <property type="term" value="F:structural constituent of ribosome"/>
    <property type="evidence" value="ECO:0007669"/>
    <property type="project" value="InterPro"/>
</dbReference>
<dbReference type="GO" id="GO:0008097">
    <property type="term" value="F:5S rRNA binding"/>
    <property type="evidence" value="ECO:0007669"/>
    <property type="project" value="InterPro"/>
</dbReference>
<dbReference type="InterPro" id="IPR037121">
    <property type="entry name" value="Ribosomal_bL25_C"/>
</dbReference>
<evidence type="ECO:0000256" key="5">
    <source>
        <dbReference type="HAMAP-Rule" id="MF_01334"/>
    </source>
</evidence>
<feature type="domain" description="Large ribosomal subunit protein bL25 beta" evidence="7">
    <location>
        <begin position="101"/>
        <end position="184"/>
    </location>
</feature>
<keyword evidence="4 5" id="KW-0687">Ribonucleoprotein</keyword>
<dbReference type="EMBL" id="QFYQ01000001">
    <property type="protein sequence ID" value="RAK54290.1"/>
    <property type="molecule type" value="Genomic_DNA"/>
</dbReference>
<comment type="caution">
    <text evidence="8">The sequence shown here is derived from an EMBL/GenBank/DDBJ whole genome shotgun (WGS) entry which is preliminary data.</text>
</comment>
<dbReference type="InterPro" id="IPR020056">
    <property type="entry name" value="Rbsml_bL25/Gln-tRNA_synth_N"/>
</dbReference>
<dbReference type="InterPro" id="IPR020930">
    <property type="entry name" value="Ribosomal_uL5_bac-type"/>
</dbReference>
<keyword evidence="9" id="KW-1185">Reference proteome</keyword>
<dbReference type="CDD" id="cd00495">
    <property type="entry name" value="Ribosomal_L25_TL5_CTC"/>
    <property type="match status" value="1"/>
</dbReference>
<evidence type="ECO:0000259" key="6">
    <source>
        <dbReference type="Pfam" id="PF01386"/>
    </source>
</evidence>
<sequence>MAEIILNVELRQGAGTGAARAARREGLVPGVLYGGDKDPVGVTVKANEFRKALYTGKLLGHLVTLKYGSETQPVIAKDVQMHPVTDEPIHFDLYRVDEHQEIKIAVPVHFRNHDDAPGLKRGGTLNIALHDLTISVPADQIPEELVIDLTGREIGDSIKVSDIKLPANATATVDGDTVVASVTGVQAEVAEEAAEGAEAAEASEGGEG</sequence>
<dbReference type="RefSeq" id="WP_111528041.1">
    <property type="nucleotide sequence ID" value="NZ_JBHRSG010000002.1"/>
</dbReference>
<dbReference type="InterPro" id="IPR029751">
    <property type="entry name" value="Ribosomal_L25_dom"/>
</dbReference>
<keyword evidence="1 5" id="KW-0699">rRNA-binding</keyword>
<dbReference type="Gene3D" id="2.40.240.10">
    <property type="entry name" value="Ribosomal Protein L25, Chain P"/>
    <property type="match status" value="1"/>
</dbReference>
<gene>
    <name evidence="5" type="primary">rplY</name>
    <name evidence="5" type="synonym">ctc</name>
    <name evidence="8" type="ORF">DJ017_07000</name>
</gene>
<dbReference type="Gene3D" id="2.170.120.20">
    <property type="entry name" value="Ribosomal protein L25, beta domain"/>
    <property type="match status" value="1"/>
</dbReference>
<evidence type="ECO:0000259" key="7">
    <source>
        <dbReference type="Pfam" id="PF14693"/>
    </source>
</evidence>
<accession>A0A328AHQ7</accession>
<protein>
    <recommendedName>
        <fullName evidence="5">Large ribosomal subunit protein bL25</fullName>
    </recommendedName>
    <alternativeName>
        <fullName evidence="5">General stress protein CTC</fullName>
    </alternativeName>
</protein>
<dbReference type="AlphaFoldDB" id="A0A328AHQ7"/>
<dbReference type="GO" id="GO:0006412">
    <property type="term" value="P:translation"/>
    <property type="evidence" value="ECO:0007669"/>
    <property type="project" value="UniProtKB-UniRule"/>
</dbReference>
<dbReference type="Pfam" id="PF01386">
    <property type="entry name" value="Ribosomal_L25p"/>
    <property type="match status" value="1"/>
</dbReference>
<dbReference type="InterPro" id="IPR011035">
    <property type="entry name" value="Ribosomal_bL25/Gln-tRNA_synth"/>
</dbReference>
<dbReference type="InterPro" id="IPR020057">
    <property type="entry name" value="Ribosomal_bL25_b-dom"/>
</dbReference>
<evidence type="ECO:0000256" key="1">
    <source>
        <dbReference type="ARBA" id="ARBA00022730"/>
    </source>
</evidence>
<evidence type="ECO:0000313" key="8">
    <source>
        <dbReference type="EMBL" id="RAK54290.1"/>
    </source>
</evidence>
<dbReference type="NCBIfam" id="NF004128">
    <property type="entry name" value="PRK05618.1-2"/>
    <property type="match status" value="1"/>
</dbReference>
<dbReference type="OrthoDB" id="9806411at2"/>
<dbReference type="GO" id="GO:0022625">
    <property type="term" value="C:cytosolic large ribosomal subunit"/>
    <property type="evidence" value="ECO:0007669"/>
    <property type="project" value="TreeGrafter"/>
</dbReference>
<name>A0A328AHQ7_9CAUL</name>
<evidence type="ECO:0000256" key="2">
    <source>
        <dbReference type="ARBA" id="ARBA00022884"/>
    </source>
</evidence>
<feature type="domain" description="Large ribosomal subunit protein bL25 L25" evidence="6">
    <location>
        <begin position="6"/>
        <end position="93"/>
    </location>
</feature>
<comment type="function">
    <text evidence="5">This is one of the proteins that binds to the 5S RNA in the ribosome where it forms part of the central protuberance.</text>
</comment>
<keyword evidence="2 5" id="KW-0694">RNA-binding</keyword>
<evidence type="ECO:0000256" key="3">
    <source>
        <dbReference type="ARBA" id="ARBA00022980"/>
    </source>
</evidence>
<evidence type="ECO:0000313" key="9">
    <source>
        <dbReference type="Proteomes" id="UP000249254"/>
    </source>
</evidence>
<dbReference type="Proteomes" id="UP000249254">
    <property type="component" value="Unassembled WGS sequence"/>
</dbReference>
<dbReference type="PANTHER" id="PTHR33284">
    <property type="entry name" value="RIBOSOMAL PROTEIN L25/GLN-TRNA SYNTHETASE, ANTI-CODON-BINDING DOMAIN-CONTAINING PROTEIN"/>
    <property type="match status" value="1"/>
</dbReference>
<dbReference type="SUPFAM" id="SSF50715">
    <property type="entry name" value="Ribosomal protein L25-like"/>
    <property type="match status" value="1"/>
</dbReference>
<comment type="subunit">
    <text evidence="5">Part of the 50S ribosomal subunit; part of the 5S rRNA/L5/L18/L25 subcomplex. Contacts the 5S rRNA. Binds to the 5S rRNA independently of L5 and L18.</text>
</comment>
<evidence type="ECO:0000256" key="4">
    <source>
        <dbReference type="ARBA" id="ARBA00023274"/>
    </source>
</evidence>
<dbReference type="PANTHER" id="PTHR33284:SF1">
    <property type="entry name" value="RIBOSOMAL PROTEIN L25_GLN-TRNA SYNTHETASE, ANTI-CODON-BINDING DOMAIN-CONTAINING PROTEIN"/>
    <property type="match status" value="1"/>
</dbReference>
<dbReference type="HAMAP" id="MF_01334">
    <property type="entry name" value="Ribosomal_bL25_CTC"/>
    <property type="match status" value="1"/>
</dbReference>
<dbReference type="Pfam" id="PF14693">
    <property type="entry name" value="Ribosomal_TL5_C"/>
    <property type="match status" value="1"/>
</dbReference>
<proteinExistence type="inferred from homology"/>
<comment type="similarity">
    <text evidence="5">Belongs to the bacterial ribosomal protein bL25 family. CTC subfamily.</text>
</comment>
<organism evidence="8 9">
    <name type="scientific">Phenylobacterium soli</name>
    <dbReference type="NCBI Taxonomy" id="2170551"/>
    <lineage>
        <taxon>Bacteria</taxon>
        <taxon>Pseudomonadati</taxon>
        <taxon>Pseudomonadota</taxon>
        <taxon>Alphaproteobacteria</taxon>
        <taxon>Caulobacterales</taxon>
        <taxon>Caulobacteraceae</taxon>
        <taxon>Phenylobacterium</taxon>
    </lineage>
</organism>
<dbReference type="NCBIfam" id="TIGR00731">
    <property type="entry name" value="bL25_bact_ctc"/>
    <property type="match status" value="1"/>
</dbReference>